<dbReference type="Proteomes" id="UP000008064">
    <property type="component" value="Unassembled WGS sequence"/>
</dbReference>
<evidence type="ECO:0000256" key="1">
    <source>
        <dbReference type="SAM" id="MobiDB-lite"/>
    </source>
</evidence>
<feature type="compositionally biased region" description="Low complexity" evidence="1">
    <location>
        <begin position="54"/>
        <end position="64"/>
    </location>
</feature>
<dbReference type="OrthoDB" id="3047656at2759"/>
<proteinExistence type="predicted"/>
<feature type="compositionally biased region" description="Polar residues" evidence="1">
    <location>
        <begin position="32"/>
        <end position="48"/>
    </location>
</feature>
<dbReference type="RefSeq" id="XP_007312275.1">
    <property type="nucleotide sequence ID" value="XM_007312213.1"/>
</dbReference>
<dbReference type="EMBL" id="GL945428">
    <property type="protein sequence ID" value="EGO30391.1"/>
    <property type="molecule type" value="Genomic_DNA"/>
</dbReference>
<protein>
    <submittedName>
        <fullName evidence="2">Uncharacterized protein</fullName>
    </submittedName>
</protein>
<accession>F8NE62</accession>
<dbReference type="AlphaFoldDB" id="F8NE62"/>
<dbReference type="KEGG" id="sla:SERLADRAFT_431927"/>
<dbReference type="HOGENOM" id="CLU_011693_6_0_1"/>
<sequence>MRSDNLSQAVEEVHKIGRAIKLYKMHQGGGSTTKNNYSQRRPGSSNQHNHSHGFKLFGLQQGQGAPMDIGAKDTCPKTVEMGRGLPNNKNNQGCQARQLETEKPDDQLNTLAGRSYDKIQAFFYD</sequence>
<organism>
    <name type="scientific">Serpula lacrymans var. lacrymans (strain S7.9)</name>
    <name type="common">Dry rot fungus</name>
    <dbReference type="NCBI Taxonomy" id="578457"/>
    <lineage>
        <taxon>Eukaryota</taxon>
        <taxon>Fungi</taxon>
        <taxon>Dikarya</taxon>
        <taxon>Basidiomycota</taxon>
        <taxon>Agaricomycotina</taxon>
        <taxon>Agaricomycetes</taxon>
        <taxon>Agaricomycetidae</taxon>
        <taxon>Boletales</taxon>
        <taxon>Coniophorineae</taxon>
        <taxon>Serpulaceae</taxon>
        <taxon>Serpula</taxon>
    </lineage>
</organism>
<reference evidence="2" key="1">
    <citation type="submission" date="2011-04" db="EMBL/GenBank/DDBJ databases">
        <title>Evolution of plant cell wall degrading machinery underlies the functional diversity of forest fungi.</title>
        <authorList>
            <consortium name="US DOE Joint Genome Institute (JGI-PGF)"/>
            <person name="Eastwood D.C."/>
            <person name="Floudas D."/>
            <person name="Binder M."/>
            <person name="Majcherczyk A."/>
            <person name="Schneider P."/>
            <person name="Aerts A."/>
            <person name="Asiegbu F.O."/>
            <person name="Baker S.E."/>
            <person name="Barry K."/>
            <person name="Bendiksby M."/>
            <person name="Blumentritt M."/>
            <person name="Coutinho P.M."/>
            <person name="Cullen D."/>
            <person name="Cullen D."/>
            <person name="Gathman A."/>
            <person name="Goodell B."/>
            <person name="Henrissat B."/>
            <person name="Ihrmark K."/>
            <person name="Kauserud H."/>
            <person name="Kohler A."/>
            <person name="LaButti K."/>
            <person name="Lapidus A."/>
            <person name="Lavin J.L."/>
            <person name="Lee Y.-H."/>
            <person name="Lindquist E."/>
            <person name="Lilly W."/>
            <person name="Lucas S."/>
            <person name="Morin E."/>
            <person name="Murat C."/>
            <person name="Oguiza J.A."/>
            <person name="Park J."/>
            <person name="Pisabarro A.G."/>
            <person name="Riley R."/>
            <person name="Rosling A."/>
            <person name="Salamov A."/>
            <person name="Schmidt O."/>
            <person name="Schmutz J."/>
            <person name="Skrede I."/>
            <person name="Stenlid J."/>
            <person name="Wiebenga A."/>
            <person name="Xie X."/>
            <person name="Kues U."/>
            <person name="Hibbett D.S."/>
            <person name="Hoffmeister D."/>
            <person name="Hogberg N."/>
            <person name="Martin F."/>
            <person name="Grigoriev I.V."/>
            <person name="Watkinson S.C."/>
        </authorList>
    </citation>
    <scope>NUCLEOTIDE SEQUENCE</scope>
    <source>
        <strain evidence="2">S7.9</strain>
    </source>
</reference>
<gene>
    <name evidence="2" type="ORF">SERLADRAFT_431927</name>
</gene>
<feature type="region of interest" description="Disordered" evidence="1">
    <location>
        <begin position="25"/>
        <end position="93"/>
    </location>
</feature>
<dbReference type="GeneID" id="18813860"/>
<evidence type="ECO:0000313" key="2">
    <source>
        <dbReference type="EMBL" id="EGO30391.1"/>
    </source>
</evidence>
<name>F8NE62_SERL9</name>